<dbReference type="InterPro" id="IPR002022">
    <property type="entry name" value="Pec_lyase"/>
</dbReference>
<comment type="similarity">
    <text evidence="2">Belongs to the polysaccharide lyase 1 family.</text>
</comment>
<keyword evidence="7" id="KW-1185">Reference proteome</keyword>
<dbReference type="PANTHER" id="PTHR31683">
    <property type="entry name" value="PECTATE LYASE 18-RELATED"/>
    <property type="match status" value="1"/>
</dbReference>
<dbReference type="InterPro" id="IPR012334">
    <property type="entry name" value="Pectin_lyas_fold"/>
</dbReference>
<feature type="chain" id="PRO_5013558449" description="Pectate lyase domain-containing protein" evidence="4">
    <location>
        <begin position="27"/>
        <end position="685"/>
    </location>
</feature>
<dbReference type="SUPFAM" id="SSF51126">
    <property type="entry name" value="Pectin lyase-like"/>
    <property type="match status" value="1"/>
</dbReference>
<dbReference type="Pfam" id="PF00544">
    <property type="entry name" value="Pectate_lyase_4"/>
    <property type="match status" value="1"/>
</dbReference>
<dbReference type="InterPro" id="IPR036452">
    <property type="entry name" value="Ribo_hydro-like"/>
</dbReference>
<evidence type="ECO:0000256" key="3">
    <source>
        <dbReference type="SAM" id="MobiDB-lite"/>
    </source>
</evidence>
<keyword evidence="2" id="KW-0119">Carbohydrate metabolism</keyword>
<feature type="region of interest" description="Disordered" evidence="3">
    <location>
        <begin position="33"/>
        <end position="59"/>
    </location>
</feature>
<dbReference type="InterPro" id="IPR045032">
    <property type="entry name" value="PEL"/>
</dbReference>
<dbReference type="PANTHER" id="PTHR31683:SF18">
    <property type="entry name" value="PECTATE LYASE 21-RELATED"/>
    <property type="match status" value="1"/>
</dbReference>
<organism evidence="6 7">
    <name type="scientific">Rhodopirellula bahusiensis</name>
    <dbReference type="NCBI Taxonomy" id="2014065"/>
    <lineage>
        <taxon>Bacteria</taxon>
        <taxon>Pseudomonadati</taxon>
        <taxon>Planctomycetota</taxon>
        <taxon>Planctomycetia</taxon>
        <taxon>Pirellulales</taxon>
        <taxon>Pirellulaceae</taxon>
        <taxon>Rhodopirellula</taxon>
    </lineage>
</organism>
<dbReference type="RefSeq" id="WP_099263229.1">
    <property type="nucleotide sequence ID" value="NZ_NIZW01000023.1"/>
</dbReference>
<feature type="region of interest" description="Disordered" evidence="3">
    <location>
        <begin position="621"/>
        <end position="652"/>
    </location>
</feature>
<dbReference type="GO" id="GO:0005576">
    <property type="term" value="C:extracellular region"/>
    <property type="evidence" value="ECO:0007669"/>
    <property type="project" value="UniProtKB-SubCell"/>
</dbReference>
<comment type="subcellular location">
    <subcellularLocation>
        <location evidence="2">Secreted</location>
    </subcellularLocation>
</comment>
<protein>
    <recommendedName>
        <fullName evidence="5">Pectate lyase domain-containing protein</fullName>
    </recommendedName>
</protein>
<keyword evidence="1 2" id="KW-0456">Lyase</keyword>
<evidence type="ECO:0000259" key="5">
    <source>
        <dbReference type="SMART" id="SM00656"/>
    </source>
</evidence>
<keyword evidence="4" id="KW-0732">Signal</keyword>
<dbReference type="Pfam" id="PF07632">
    <property type="entry name" value="Sde182_NH-like"/>
    <property type="match status" value="1"/>
</dbReference>
<sequence>MNVSTSLRQLASSSIAIVFLAMPLAAQDTTKESSGAPLSVATPDGYATQNGGTTGGGEAQPITVSTAEAFKSAVSGEKPAVVVVEGQFEIGSVNVGPNKTIMGADVNAGLSGGTLKIKEDNVIIQNLTFGPSDGDAMEVSGAKNVFITKCAFHDSSDELCSVVRESDFVTISWCKFYFDETHSHAFGGLIGNRDDRESDRGKLHVTMHHNWYAEGVRGRMPRVRFGHVHIYNNYYNSPDSGYCIGTGFECHIRLENSCFEEVKTPWREQKIGALESDGEIGWQNLAFQGCEVPTYIENKFPVFKPAYVFQADNVNDVKGLVTDPNRGAGNCLPHGESSDADVDDEDVDSTKPRVVMMSDFPPIGVVKGGNVPNTMKSDPDDMQSIVRFLLYSNELEVEALIASAGTFAMEAHKKNILEVLDEYEKVYANLKTHDADYPTADHLRSITFEGKANNHGVNVKWGRNKQPWSDIMGEGLDSEASNAIIKIVDRPDPRPVWISVWGGPREVAQAIWDVKNTRSEAELKKFISKLRIFLIAYQDATHGWLMDEFPDLFIIDSRKTYQGMFGGRDPLSNLDWVNKHIRHDHGPLCDVYPHEGMGCTGVCEGDSPAFMHLISELRGLNDSEDPTQPSWGGQYKRKPGTNHYVDGPGGSSISRWRKDYQAEFKERADWCVERGDGSDASGSKE</sequence>
<proteinExistence type="inferred from homology"/>
<dbReference type="GeneID" id="90611058"/>
<dbReference type="AlphaFoldDB" id="A0A2G1W182"/>
<keyword evidence="2" id="KW-0624">Polysaccharide degradation</keyword>
<feature type="signal peptide" evidence="4">
    <location>
        <begin position="1"/>
        <end position="26"/>
    </location>
</feature>
<name>A0A2G1W182_9BACT</name>
<dbReference type="Gene3D" id="3.90.245.10">
    <property type="entry name" value="Ribonucleoside hydrolase-like"/>
    <property type="match status" value="1"/>
</dbReference>
<reference evidence="6 7" key="1">
    <citation type="submission" date="2017-06" db="EMBL/GenBank/DDBJ databases">
        <title>Description of Rhodopirellula bahusiensis sp. nov.</title>
        <authorList>
            <person name="Kizina J."/>
            <person name="Harder J."/>
        </authorList>
    </citation>
    <scope>NUCLEOTIDE SEQUENCE [LARGE SCALE GENOMIC DNA]</scope>
    <source>
        <strain evidence="6 7">SWK21</strain>
    </source>
</reference>
<gene>
    <name evidence="6" type="ORF">CEE69_24290</name>
</gene>
<dbReference type="Proteomes" id="UP000225740">
    <property type="component" value="Unassembled WGS sequence"/>
</dbReference>
<dbReference type="EMBL" id="NIZW01000023">
    <property type="protein sequence ID" value="PHQ32731.1"/>
    <property type="molecule type" value="Genomic_DNA"/>
</dbReference>
<dbReference type="GO" id="GO:0016799">
    <property type="term" value="F:hydrolase activity, hydrolyzing N-glycosyl compounds"/>
    <property type="evidence" value="ECO:0007669"/>
    <property type="project" value="InterPro"/>
</dbReference>
<dbReference type="SMART" id="SM00656">
    <property type="entry name" value="Amb_all"/>
    <property type="match status" value="1"/>
</dbReference>
<dbReference type="Gene3D" id="2.160.20.10">
    <property type="entry name" value="Single-stranded right-handed beta-helix, Pectin lyase-like"/>
    <property type="match status" value="1"/>
</dbReference>
<evidence type="ECO:0000313" key="7">
    <source>
        <dbReference type="Proteomes" id="UP000225740"/>
    </source>
</evidence>
<evidence type="ECO:0000256" key="2">
    <source>
        <dbReference type="RuleBase" id="RU361173"/>
    </source>
</evidence>
<feature type="domain" description="Pectate lyase" evidence="5">
    <location>
        <begin position="57"/>
        <end position="265"/>
    </location>
</feature>
<dbReference type="InterPro" id="IPR011050">
    <property type="entry name" value="Pectin_lyase_fold/virulence"/>
</dbReference>
<dbReference type="GO" id="GO:0000272">
    <property type="term" value="P:polysaccharide catabolic process"/>
    <property type="evidence" value="ECO:0007669"/>
    <property type="project" value="UniProtKB-KW"/>
</dbReference>
<dbReference type="GO" id="GO:0030570">
    <property type="term" value="F:pectate lyase activity"/>
    <property type="evidence" value="ECO:0007669"/>
    <property type="project" value="InterPro"/>
</dbReference>
<dbReference type="InterPro" id="IPR011483">
    <property type="entry name" value="Sde182_NH-like"/>
</dbReference>
<keyword evidence="2" id="KW-0964">Secreted</keyword>
<dbReference type="OrthoDB" id="253051at2"/>
<evidence type="ECO:0000313" key="6">
    <source>
        <dbReference type="EMBL" id="PHQ32731.1"/>
    </source>
</evidence>
<evidence type="ECO:0000256" key="1">
    <source>
        <dbReference type="ARBA" id="ARBA00023239"/>
    </source>
</evidence>
<evidence type="ECO:0000256" key="4">
    <source>
        <dbReference type="SAM" id="SignalP"/>
    </source>
</evidence>
<comment type="caution">
    <text evidence="6">The sequence shown here is derived from an EMBL/GenBank/DDBJ whole genome shotgun (WGS) entry which is preliminary data.</text>
</comment>
<accession>A0A2G1W182</accession>
<dbReference type="SUPFAM" id="SSF53590">
    <property type="entry name" value="Nucleoside hydrolase"/>
    <property type="match status" value="1"/>
</dbReference>